<keyword evidence="2" id="KW-0489">Methyltransferase</keyword>
<dbReference type="EMBL" id="CP158375">
    <property type="protein sequence ID" value="XDO97237.1"/>
    <property type="molecule type" value="Genomic_DNA"/>
</dbReference>
<keyword evidence="2" id="KW-0808">Transferase</keyword>
<feature type="domain" description="Methyltransferase type 11" evidence="1">
    <location>
        <begin position="87"/>
        <end position="186"/>
    </location>
</feature>
<dbReference type="GO" id="GO:0008757">
    <property type="term" value="F:S-adenosylmethionine-dependent methyltransferase activity"/>
    <property type="evidence" value="ECO:0007669"/>
    <property type="project" value="InterPro"/>
</dbReference>
<dbReference type="PANTHER" id="PTHR43861:SF1">
    <property type="entry name" value="TRANS-ACONITATE 2-METHYLTRANSFERASE"/>
    <property type="match status" value="1"/>
</dbReference>
<protein>
    <submittedName>
        <fullName evidence="2">Class I SAM-dependent methyltransferase</fullName>
        <ecNumber evidence="2">2.1.1.-</ecNumber>
    </submittedName>
</protein>
<dbReference type="SUPFAM" id="SSF53335">
    <property type="entry name" value="S-adenosyl-L-methionine-dependent methyltransferases"/>
    <property type="match status" value="1"/>
</dbReference>
<proteinExistence type="predicted"/>
<dbReference type="GO" id="GO:0032259">
    <property type="term" value="P:methylation"/>
    <property type="evidence" value="ECO:0007669"/>
    <property type="project" value="UniProtKB-KW"/>
</dbReference>
<dbReference type="CDD" id="cd02440">
    <property type="entry name" value="AdoMet_MTases"/>
    <property type="match status" value="1"/>
</dbReference>
<dbReference type="EC" id="2.1.1.-" evidence="2"/>
<reference evidence="2" key="1">
    <citation type="submission" date="2024-06" db="EMBL/GenBank/DDBJ databases">
        <title>Caulobacter inopinatus, sp. nov.</title>
        <authorList>
            <person name="Donachie S.P."/>
        </authorList>
    </citation>
    <scope>NUCLEOTIDE SEQUENCE</scope>
    <source>
        <strain evidence="2">73W</strain>
    </source>
</reference>
<organism evidence="2">
    <name type="scientific">Caulobacter sp. 73W</name>
    <dbReference type="NCBI Taxonomy" id="3161137"/>
    <lineage>
        <taxon>Bacteria</taxon>
        <taxon>Pseudomonadati</taxon>
        <taxon>Pseudomonadota</taxon>
        <taxon>Alphaproteobacteria</taxon>
        <taxon>Caulobacterales</taxon>
        <taxon>Caulobacteraceae</taxon>
        <taxon>Caulobacter</taxon>
    </lineage>
</organism>
<gene>
    <name evidence="2" type="ORF">ABOZ73_02120</name>
</gene>
<sequence length="413" mass="45966">MTQPSRFEAAHLYTDASGFIDVKKLIEAYPFEDHVRRADEYFRTIDRPWDHHFRKPFHEVNDTAATLSGFAAVLKAGKFKPGLTVADFGCGAGWLSAALSMMNCRPIGLDISDAGLDMARRFVDEHPLLRTQNIRFEPIREEKSVPLEDGSVDRLICFDSFHHVSDQAAYLHEFHRVLVPGGLAIFHEPGPRHSRTETSQAEMRDFAVIENDVVIEDIWAAAQRAGFVGIEMAIFNDHPVTMSLEGFNRGLRGLLAPWTYYKLGRELMQQSYDKRVFVLRKAGTLDANSRFADQLDGRMSLVEQSFEPEQRIFTAVLDVANTGPGSWLSSSAGYGAVNLGLNAVGAEGVKAYPDAIHLPVSSEVTHAGRTQRVTVSAVIPWQLGPEFTVEIQLVSELVAWFGQPIQIRNSPPA</sequence>
<dbReference type="PANTHER" id="PTHR43861">
    <property type="entry name" value="TRANS-ACONITATE 2-METHYLTRANSFERASE-RELATED"/>
    <property type="match status" value="1"/>
</dbReference>
<dbReference type="Gene3D" id="3.40.50.150">
    <property type="entry name" value="Vaccinia Virus protein VP39"/>
    <property type="match status" value="1"/>
</dbReference>
<accession>A0AB39KUG7</accession>
<dbReference type="RefSeq" id="WP_369060323.1">
    <property type="nucleotide sequence ID" value="NZ_CP158375.1"/>
</dbReference>
<evidence type="ECO:0000313" key="2">
    <source>
        <dbReference type="EMBL" id="XDO97237.1"/>
    </source>
</evidence>
<dbReference type="AlphaFoldDB" id="A0AB39KUG7"/>
<name>A0AB39KUG7_9CAUL</name>
<dbReference type="Pfam" id="PF08241">
    <property type="entry name" value="Methyltransf_11"/>
    <property type="match status" value="1"/>
</dbReference>
<dbReference type="InterPro" id="IPR029063">
    <property type="entry name" value="SAM-dependent_MTases_sf"/>
</dbReference>
<dbReference type="InterPro" id="IPR013216">
    <property type="entry name" value="Methyltransf_11"/>
</dbReference>
<evidence type="ECO:0000259" key="1">
    <source>
        <dbReference type="Pfam" id="PF08241"/>
    </source>
</evidence>